<dbReference type="EMBL" id="JAWDGP010000068">
    <property type="protein sequence ID" value="KAK3803972.1"/>
    <property type="molecule type" value="Genomic_DNA"/>
</dbReference>
<dbReference type="Proteomes" id="UP001283361">
    <property type="component" value="Unassembled WGS sequence"/>
</dbReference>
<accession>A0AAE1EEL9</accession>
<feature type="compositionally biased region" description="Basic and acidic residues" evidence="1">
    <location>
        <begin position="1"/>
        <end position="16"/>
    </location>
</feature>
<comment type="caution">
    <text evidence="2">The sequence shown here is derived from an EMBL/GenBank/DDBJ whole genome shotgun (WGS) entry which is preliminary data.</text>
</comment>
<evidence type="ECO:0000256" key="1">
    <source>
        <dbReference type="SAM" id="MobiDB-lite"/>
    </source>
</evidence>
<evidence type="ECO:0000313" key="3">
    <source>
        <dbReference type="Proteomes" id="UP001283361"/>
    </source>
</evidence>
<gene>
    <name evidence="2" type="ORF">RRG08_033786</name>
</gene>
<name>A0AAE1EEL9_9GAST</name>
<protein>
    <submittedName>
        <fullName evidence="2">Uncharacterized protein</fullName>
    </submittedName>
</protein>
<sequence length="87" mass="10521">MERNRPLQKRRKEDSPNYRTELGFTMREKQKNPQKQKEWLSLYARTSRDYIQKAFETYSDRVISCKSQTPRGATTNNSSLRSNYRLR</sequence>
<reference evidence="2" key="1">
    <citation type="journal article" date="2023" name="G3 (Bethesda)">
        <title>A reference genome for the long-term kleptoplast-retaining sea slug Elysia crispata morphotype clarki.</title>
        <authorList>
            <person name="Eastman K.E."/>
            <person name="Pendleton A.L."/>
            <person name="Shaikh M.A."/>
            <person name="Suttiyut T."/>
            <person name="Ogas R."/>
            <person name="Tomko P."/>
            <person name="Gavelis G."/>
            <person name="Widhalm J.R."/>
            <person name="Wisecaver J.H."/>
        </authorList>
    </citation>
    <scope>NUCLEOTIDE SEQUENCE</scope>
    <source>
        <strain evidence="2">ECLA1</strain>
    </source>
</reference>
<evidence type="ECO:0000313" key="2">
    <source>
        <dbReference type="EMBL" id="KAK3803972.1"/>
    </source>
</evidence>
<keyword evidence="3" id="KW-1185">Reference proteome</keyword>
<feature type="region of interest" description="Disordered" evidence="1">
    <location>
        <begin position="67"/>
        <end position="87"/>
    </location>
</feature>
<dbReference type="AlphaFoldDB" id="A0AAE1EEL9"/>
<proteinExistence type="predicted"/>
<feature type="region of interest" description="Disordered" evidence="1">
    <location>
        <begin position="1"/>
        <end position="33"/>
    </location>
</feature>
<organism evidence="2 3">
    <name type="scientific">Elysia crispata</name>
    <name type="common">lettuce slug</name>
    <dbReference type="NCBI Taxonomy" id="231223"/>
    <lineage>
        <taxon>Eukaryota</taxon>
        <taxon>Metazoa</taxon>
        <taxon>Spiralia</taxon>
        <taxon>Lophotrochozoa</taxon>
        <taxon>Mollusca</taxon>
        <taxon>Gastropoda</taxon>
        <taxon>Heterobranchia</taxon>
        <taxon>Euthyneura</taxon>
        <taxon>Panpulmonata</taxon>
        <taxon>Sacoglossa</taxon>
        <taxon>Placobranchoidea</taxon>
        <taxon>Plakobranchidae</taxon>
        <taxon>Elysia</taxon>
    </lineage>
</organism>